<dbReference type="PATRIC" id="fig|419005.5.peg.817"/>
<dbReference type="AlphaFoldDB" id="A0A134BG12"/>
<dbReference type="Pfam" id="PF03235">
    <property type="entry name" value="GmrSD_N"/>
    <property type="match status" value="1"/>
</dbReference>
<feature type="domain" description="GmrSD restriction endonucleases N-terminal" evidence="1">
    <location>
        <begin position="27"/>
        <end position="211"/>
    </location>
</feature>
<evidence type="ECO:0000313" key="3">
    <source>
        <dbReference type="Proteomes" id="UP000070531"/>
    </source>
</evidence>
<dbReference type="CDD" id="cd16387">
    <property type="entry name" value="ParB_N_Srx"/>
    <property type="match status" value="1"/>
</dbReference>
<evidence type="ECO:0000259" key="1">
    <source>
        <dbReference type="Pfam" id="PF03235"/>
    </source>
</evidence>
<accession>A0A134BG12</accession>
<evidence type="ECO:0000313" key="2">
    <source>
        <dbReference type="EMBL" id="KXB78893.1"/>
    </source>
</evidence>
<reference evidence="2 3" key="1">
    <citation type="submission" date="2016-01" db="EMBL/GenBank/DDBJ databases">
        <authorList>
            <person name="Oliw E.H."/>
        </authorList>
    </citation>
    <scope>NUCLEOTIDE SEQUENCE [LARGE SCALE GENOMIC DNA]</scope>
    <source>
        <strain evidence="2 3">DNF00307</strain>
    </source>
</reference>
<dbReference type="EMBL" id="LSDL01000036">
    <property type="protein sequence ID" value="KXB78893.1"/>
    <property type="molecule type" value="Genomic_DNA"/>
</dbReference>
<dbReference type="PANTHER" id="PTHR39639:SF1">
    <property type="entry name" value="DUF262 DOMAIN-CONTAINING PROTEIN"/>
    <property type="match status" value="1"/>
</dbReference>
<comment type="caution">
    <text evidence="2">The sequence shown here is derived from an EMBL/GenBank/DDBJ whole genome shotgun (WGS) entry which is preliminary data.</text>
</comment>
<dbReference type="SUPFAM" id="SSF110849">
    <property type="entry name" value="ParB/Sulfiredoxin"/>
    <property type="match status" value="1"/>
</dbReference>
<protein>
    <recommendedName>
        <fullName evidence="1">GmrSD restriction endonucleases N-terminal domain-containing protein</fullName>
    </recommendedName>
</protein>
<dbReference type="InterPro" id="IPR004919">
    <property type="entry name" value="GmrSD_N"/>
</dbReference>
<dbReference type="InterPro" id="IPR036086">
    <property type="entry name" value="ParB/Sulfiredoxin_sf"/>
</dbReference>
<name>A0A134BG12_9BACT</name>
<proteinExistence type="predicted"/>
<dbReference type="Proteomes" id="UP000070531">
    <property type="component" value="Unassembled WGS sequence"/>
</dbReference>
<sequence>MSKSKKEGSRNFYGEYSLEQWINFVLTKEIILPDYQRAFVWEKEDVEDLIDSLKNGLFVPPITIGNYGGKTNYILDGQQRLSAILIAYIGLFPDRDKFKFKDKEYLSTANENDDLDDDEDRMPIDWQFNCFTTEGQDKESILNKINRSKYDPVDYELDENFWKDTYIGFSLIIPISDKKPEQQKLYSSVFRNINIKGKSLSQLESRKSLYFLKEDFDKWFSPQFANSITINNAPIDFVRYLSLLSQYKKNNEDAGRIAQNYKTKMEKYYESYILAEVNNEDNFLFSQLLIADYQQKYLALKKHLLSPFIPRIFTSIIDADIYLFGLIYYTIVEGKTISITEKIPFKIKEKVDAFKRNNKHIKSPSALKYLRSRIQTSINIYRNYLISQNNSSDEA</sequence>
<dbReference type="PANTHER" id="PTHR39639">
    <property type="entry name" value="CHROMOSOME 16, WHOLE GENOME SHOTGUN SEQUENCE"/>
    <property type="match status" value="1"/>
</dbReference>
<gene>
    <name evidence="2" type="ORF">HMPREF1860_00816</name>
</gene>
<dbReference type="STRING" id="419005.HMPREF1860_00816"/>
<dbReference type="RefSeq" id="WP_060932777.1">
    <property type="nucleotide sequence ID" value="NZ_KQ960500.1"/>
</dbReference>
<organism evidence="2">
    <name type="scientific">Prevotella amnii</name>
    <dbReference type="NCBI Taxonomy" id="419005"/>
    <lineage>
        <taxon>Bacteria</taxon>
        <taxon>Pseudomonadati</taxon>
        <taxon>Bacteroidota</taxon>
        <taxon>Bacteroidia</taxon>
        <taxon>Bacteroidales</taxon>
        <taxon>Prevotellaceae</taxon>
        <taxon>Prevotella</taxon>
    </lineage>
</organism>